<keyword evidence="3" id="KW-1185">Reference proteome</keyword>
<accession>A0A4Z2DZM0</accession>
<evidence type="ECO:0000256" key="1">
    <source>
        <dbReference type="SAM" id="MobiDB-lite"/>
    </source>
</evidence>
<feature type="region of interest" description="Disordered" evidence="1">
    <location>
        <begin position="28"/>
        <end position="60"/>
    </location>
</feature>
<dbReference type="Proteomes" id="UP000314294">
    <property type="component" value="Unassembled WGS sequence"/>
</dbReference>
<dbReference type="AlphaFoldDB" id="A0A4Z2DZM0"/>
<comment type="caution">
    <text evidence="2">The sequence shown here is derived from an EMBL/GenBank/DDBJ whole genome shotgun (WGS) entry which is preliminary data.</text>
</comment>
<name>A0A4Z2DZM0_9TELE</name>
<organism evidence="2 3">
    <name type="scientific">Liparis tanakae</name>
    <name type="common">Tanaka's snailfish</name>
    <dbReference type="NCBI Taxonomy" id="230148"/>
    <lineage>
        <taxon>Eukaryota</taxon>
        <taxon>Metazoa</taxon>
        <taxon>Chordata</taxon>
        <taxon>Craniata</taxon>
        <taxon>Vertebrata</taxon>
        <taxon>Euteleostomi</taxon>
        <taxon>Actinopterygii</taxon>
        <taxon>Neopterygii</taxon>
        <taxon>Teleostei</taxon>
        <taxon>Neoteleostei</taxon>
        <taxon>Acanthomorphata</taxon>
        <taxon>Eupercaria</taxon>
        <taxon>Perciformes</taxon>
        <taxon>Cottioidei</taxon>
        <taxon>Cottales</taxon>
        <taxon>Liparidae</taxon>
        <taxon>Liparis</taxon>
    </lineage>
</organism>
<proteinExistence type="predicted"/>
<evidence type="ECO:0000313" key="3">
    <source>
        <dbReference type="Proteomes" id="UP000314294"/>
    </source>
</evidence>
<protein>
    <submittedName>
        <fullName evidence="2">Uncharacterized protein</fullName>
    </submittedName>
</protein>
<evidence type="ECO:0000313" key="2">
    <source>
        <dbReference type="EMBL" id="TNN21592.1"/>
    </source>
</evidence>
<gene>
    <name evidence="2" type="ORF">EYF80_068298</name>
</gene>
<dbReference type="EMBL" id="SRLO01027063">
    <property type="protein sequence ID" value="TNN21592.1"/>
    <property type="molecule type" value="Genomic_DNA"/>
</dbReference>
<reference evidence="2 3" key="1">
    <citation type="submission" date="2019-03" db="EMBL/GenBank/DDBJ databases">
        <title>First draft genome of Liparis tanakae, snailfish: a comprehensive survey of snailfish specific genes.</title>
        <authorList>
            <person name="Kim W."/>
            <person name="Song I."/>
            <person name="Jeong J.-H."/>
            <person name="Kim D."/>
            <person name="Kim S."/>
            <person name="Ryu S."/>
            <person name="Song J.Y."/>
            <person name="Lee S.K."/>
        </authorList>
    </citation>
    <scope>NUCLEOTIDE SEQUENCE [LARGE SCALE GENOMIC DNA]</scope>
    <source>
        <tissue evidence="2">Muscle</tissue>
    </source>
</reference>
<sequence>MAATASACWTASGARWTATGRRTWTRRTAPCRRNASGASSAPRARTPTGWASWVSDTRAH</sequence>